<proteinExistence type="inferred from homology"/>
<dbReference type="GO" id="GO:0035251">
    <property type="term" value="F:UDP-glucosyltransferase activity"/>
    <property type="evidence" value="ECO:0007669"/>
    <property type="project" value="TreeGrafter"/>
</dbReference>
<evidence type="ECO:0000256" key="1">
    <source>
        <dbReference type="ARBA" id="ARBA00009995"/>
    </source>
</evidence>
<dbReference type="CDD" id="cd03784">
    <property type="entry name" value="GT1_Gtf-like"/>
    <property type="match status" value="1"/>
</dbReference>
<feature type="domain" description="Glycosyltransferase N-terminal" evidence="3">
    <location>
        <begin position="18"/>
        <end position="255"/>
    </location>
</feature>
<evidence type="ECO:0000313" key="5">
    <source>
        <dbReference type="Proteomes" id="UP001231189"/>
    </source>
</evidence>
<dbReference type="FunFam" id="3.40.50.2000:FF:000104">
    <property type="entry name" value="Glycosyltransferase"/>
    <property type="match status" value="1"/>
</dbReference>
<dbReference type="EMBL" id="JAUUTY010000003">
    <property type="protein sequence ID" value="KAK1662293.1"/>
    <property type="molecule type" value="Genomic_DNA"/>
</dbReference>
<comment type="caution">
    <text evidence="4">The sequence shown here is derived from an EMBL/GenBank/DDBJ whole genome shotgun (WGS) entry which is preliminary data.</text>
</comment>
<keyword evidence="2" id="KW-0808">Transferase</keyword>
<dbReference type="Pfam" id="PF00201">
    <property type="entry name" value="UDPGT"/>
    <property type="match status" value="1"/>
</dbReference>
<protein>
    <recommendedName>
        <fullName evidence="3">Glycosyltransferase N-terminal domain-containing protein</fullName>
    </recommendedName>
</protein>
<accession>A0AAD8SPY8</accession>
<dbReference type="InterPro" id="IPR058980">
    <property type="entry name" value="Glyco_transf_N"/>
</dbReference>
<dbReference type="Pfam" id="PF26168">
    <property type="entry name" value="Glyco_transf_N"/>
    <property type="match status" value="1"/>
</dbReference>
<organism evidence="4 5">
    <name type="scientific">Lolium multiflorum</name>
    <name type="common">Italian ryegrass</name>
    <name type="synonym">Lolium perenne subsp. multiflorum</name>
    <dbReference type="NCBI Taxonomy" id="4521"/>
    <lineage>
        <taxon>Eukaryota</taxon>
        <taxon>Viridiplantae</taxon>
        <taxon>Streptophyta</taxon>
        <taxon>Embryophyta</taxon>
        <taxon>Tracheophyta</taxon>
        <taxon>Spermatophyta</taxon>
        <taxon>Magnoliopsida</taxon>
        <taxon>Liliopsida</taxon>
        <taxon>Poales</taxon>
        <taxon>Poaceae</taxon>
        <taxon>BOP clade</taxon>
        <taxon>Pooideae</taxon>
        <taxon>Poodae</taxon>
        <taxon>Poeae</taxon>
        <taxon>Poeae Chloroplast Group 2 (Poeae type)</taxon>
        <taxon>Loliodinae</taxon>
        <taxon>Loliinae</taxon>
        <taxon>Lolium</taxon>
    </lineage>
</organism>
<dbReference type="InterPro" id="IPR035595">
    <property type="entry name" value="UDP_glycos_trans_CS"/>
</dbReference>
<sequence length="643" mass="71671">MTFDHGNGPIGSAGAHFVLVPMMAQGHTIPMTDMARLLAEHGAQVSFITTPVNASRLAGFAADVETAGLPVQLVELRFPTGEFGLPDGCENIDMIESKGLVVSFMEACAALREPLMAHLRQQQRSPPSCIISDMMHWWTGDIARELGIPRLTFSGCCGFSSLVRYIISHNKVLENVTDENELITIPGFPTQLELTKAKCPGSLFIPGFEKIREKMYEEELRCDGVIINSFEELETLYTESLEQVTRKKVWTVGPMCLCHRDSNTMATRGNKASMDEAQCLQWLDSMKPGSVIFVSFGSLASTTPQQLVELGLGLEASNKPFIWVIKAGGKFPEVEEWLADGFEERVKDRGMIIRGWAPQVMILWHQAIGGFVTHCGWNSTIEGICAGVPMITWPHFAEQFLNEKLVVDVLKTGLEVGVKGVTQWGNEQQEVMVTRDAVEKAVYTLMGEGEAAQELRMRAKDYAIKARRAFGEEDKLCTSLATVGINRYIISHNKVLENVTDENELITIPGFPTQLELTKAKCPGSLFIPGFEKIREKMYEEELRKFVRSAELLCCLLRADLLALHSIFVHFRMHKFPTFFSRPTPPAAPAFSGKLSFLPSAKTAGCVWRSSESYSSWQKYTIKDHCNVLLLIDAYVVNPATRR</sequence>
<dbReference type="PANTHER" id="PTHR48047:SF182">
    <property type="entry name" value="GLYCOSYLTRANSFERASE"/>
    <property type="match status" value="1"/>
</dbReference>
<keyword evidence="5" id="KW-1185">Reference proteome</keyword>
<dbReference type="FunFam" id="3.40.50.2000:FF:000047">
    <property type="entry name" value="Glycosyltransferase"/>
    <property type="match status" value="1"/>
</dbReference>
<evidence type="ECO:0000259" key="3">
    <source>
        <dbReference type="Pfam" id="PF26168"/>
    </source>
</evidence>
<dbReference type="SUPFAM" id="SSF53756">
    <property type="entry name" value="UDP-Glycosyltransferase/glycogen phosphorylase"/>
    <property type="match status" value="1"/>
</dbReference>
<dbReference type="PROSITE" id="PS00375">
    <property type="entry name" value="UDPGT"/>
    <property type="match status" value="1"/>
</dbReference>
<dbReference type="Gene3D" id="3.40.50.2000">
    <property type="entry name" value="Glycogen Phosphorylase B"/>
    <property type="match status" value="2"/>
</dbReference>
<dbReference type="Proteomes" id="UP001231189">
    <property type="component" value="Unassembled WGS sequence"/>
</dbReference>
<dbReference type="PANTHER" id="PTHR48047">
    <property type="entry name" value="GLYCOSYLTRANSFERASE"/>
    <property type="match status" value="1"/>
</dbReference>
<name>A0AAD8SPY8_LOLMU</name>
<gene>
    <name evidence="4" type="ORF">QYE76_050452</name>
</gene>
<dbReference type="InterPro" id="IPR002213">
    <property type="entry name" value="UDP_glucos_trans"/>
</dbReference>
<dbReference type="AlphaFoldDB" id="A0AAD8SPY8"/>
<evidence type="ECO:0000313" key="4">
    <source>
        <dbReference type="EMBL" id="KAK1662293.1"/>
    </source>
</evidence>
<reference evidence="4" key="1">
    <citation type="submission" date="2023-07" db="EMBL/GenBank/DDBJ databases">
        <title>A chromosome-level genome assembly of Lolium multiflorum.</title>
        <authorList>
            <person name="Chen Y."/>
            <person name="Copetti D."/>
            <person name="Kolliker R."/>
            <person name="Studer B."/>
        </authorList>
    </citation>
    <scope>NUCLEOTIDE SEQUENCE</scope>
    <source>
        <strain evidence="4">02402/16</strain>
        <tissue evidence="4">Leaf</tissue>
    </source>
</reference>
<comment type="similarity">
    <text evidence="1">Belongs to the UDP-glycosyltransferase family.</text>
</comment>
<evidence type="ECO:0000256" key="2">
    <source>
        <dbReference type="ARBA" id="ARBA00022679"/>
    </source>
</evidence>